<reference evidence="2 3" key="1">
    <citation type="submission" date="2024-03" db="EMBL/GenBank/DDBJ databases">
        <title>Analysis of soft rot Pectobacteriaceae population diversity in US potato growing regions between 2016 and 2022.</title>
        <authorList>
            <person name="Ma X."/>
            <person name="Zhang X."/>
            <person name="Stodghill P."/>
            <person name="Rioux R."/>
            <person name="Babler B."/>
            <person name="Shrestha S."/>
            <person name="Babler B."/>
            <person name="Rivedal H."/>
            <person name="Frost K."/>
            <person name="Hao J."/>
            <person name="Secor G."/>
            <person name="Swingle B."/>
        </authorList>
    </citation>
    <scope>NUCLEOTIDE SEQUENCE [LARGE SCALE GENOMIC DNA]</scope>
    <source>
        <strain evidence="2 3">SR64</strain>
    </source>
</reference>
<dbReference type="InterPro" id="IPR002376">
    <property type="entry name" value="Formyl_transf_N"/>
</dbReference>
<evidence type="ECO:0000313" key="3">
    <source>
        <dbReference type="Proteomes" id="UP001359469"/>
    </source>
</evidence>
<sequence>MKNLTEKDLQDLSVAYKGLSESEIYLARHYGVPERHALAVSDRVEVADFSDLALERIHDRIRENNVFGAVIFLDAILSDTWLDFFHHRVVNAHSAVLPYARGMYAIEQLAICGKTDKMQEAAGATLHYVDSGIDTGKIIHIERLSRLWEMESIWAVKGESYLLAFDLLKKYLDSERKFSQVDTISSPTAHESPLFLSRDFTEERKKLSEKTFLLMKEAINHA</sequence>
<dbReference type="Gene3D" id="3.40.50.170">
    <property type="entry name" value="Formyl transferase, N-terminal domain"/>
    <property type="match status" value="1"/>
</dbReference>
<dbReference type="SUPFAM" id="SSF53328">
    <property type="entry name" value="Formyltransferase"/>
    <property type="match status" value="1"/>
</dbReference>
<dbReference type="EMBL" id="JBBBOO010000003">
    <property type="protein sequence ID" value="MEI7063322.1"/>
    <property type="molecule type" value="Genomic_DNA"/>
</dbReference>
<gene>
    <name evidence="2" type="ORF">WCU84_06535</name>
</gene>
<keyword evidence="3" id="KW-1185">Reference proteome</keyword>
<evidence type="ECO:0000313" key="2">
    <source>
        <dbReference type="EMBL" id="MEI7063322.1"/>
    </source>
</evidence>
<protein>
    <submittedName>
        <fullName evidence="2">Formyltransferase family protein</fullName>
    </submittedName>
</protein>
<comment type="caution">
    <text evidence="2">The sequence shown here is derived from an EMBL/GenBank/DDBJ whole genome shotgun (WGS) entry which is preliminary data.</text>
</comment>
<dbReference type="InterPro" id="IPR036477">
    <property type="entry name" value="Formyl_transf_N_sf"/>
</dbReference>
<feature type="domain" description="Formyl transferase N-terminal" evidence="1">
    <location>
        <begin position="57"/>
        <end position="143"/>
    </location>
</feature>
<dbReference type="Pfam" id="PF00551">
    <property type="entry name" value="Formyl_trans_N"/>
    <property type="match status" value="1"/>
</dbReference>
<dbReference type="RefSeq" id="WP_050583271.1">
    <property type="nucleotide sequence ID" value="NZ_CP161827.1"/>
</dbReference>
<organism evidence="2 3">
    <name type="scientific">Dickeya chrysanthemi</name>
    <name type="common">Pectobacterium chrysanthemi</name>
    <name type="synonym">Erwinia chrysanthemi</name>
    <dbReference type="NCBI Taxonomy" id="556"/>
    <lineage>
        <taxon>Bacteria</taxon>
        <taxon>Pseudomonadati</taxon>
        <taxon>Pseudomonadota</taxon>
        <taxon>Gammaproteobacteria</taxon>
        <taxon>Enterobacterales</taxon>
        <taxon>Pectobacteriaceae</taxon>
        <taxon>Dickeya</taxon>
    </lineage>
</organism>
<evidence type="ECO:0000259" key="1">
    <source>
        <dbReference type="Pfam" id="PF00551"/>
    </source>
</evidence>
<accession>A0ABU8JK07</accession>
<dbReference type="Proteomes" id="UP001359469">
    <property type="component" value="Unassembled WGS sequence"/>
</dbReference>
<proteinExistence type="predicted"/>
<name>A0ABU8JK07_DICCH</name>